<evidence type="ECO:0000313" key="2">
    <source>
        <dbReference type="EMBL" id="ANF94819.1"/>
    </source>
</evidence>
<proteinExistence type="predicted"/>
<keyword evidence="3" id="KW-1185">Reference proteome</keyword>
<feature type="chain" id="PRO_5008005704" description="F5/8 type C domain-containing protein" evidence="1">
    <location>
        <begin position="28"/>
        <end position="445"/>
    </location>
</feature>
<organism evidence="2 3">
    <name type="scientific">Paenibacillus bovis</name>
    <dbReference type="NCBI Taxonomy" id="1616788"/>
    <lineage>
        <taxon>Bacteria</taxon>
        <taxon>Bacillati</taxon>
        <taxon>Bacillota</taxon>
        <taxon>Bacilli</taxon>
        <taxon>Bacillales</taxon>
        <taxon>Paenibacillaceae</taxon>
        <taxon>Paenibacillus</taxon>
    </lineage>
</organism>
<accession>A0A172ZBC1</accession>
<dbReference type="OrthoDB" id="2542570at2"/>
<reference evidence="2 3" key="2">
    <citation type="journal article" date="2016" name="Int. J. Syst. Evol. Microbiol.">
        <title>Paenibacillus bovis sp. nov., isolated from raw yak (Bos grunniens) milk.</title>
        <authorList>
            <person name="Gao C."/>
            <person name="Han J."/>
            <person name="Liu Z."/>
            <person name="Xu X."/>
            <person name="Hang F."/>
            <person name="Wu Z."/>
        </authorList>
    </citation>
    <scope>NUCLEOTIDE SEQUENCE [LARGE SCALE GENOMIC DNA]</scope>
    <source>
        <strain evidence="2 3">BD3526</strain>
    </source>
</reference>
<feature type="signal peptide" evidence="1">
    <location>
        <begin position="1"/>
        <end position="27"/>
    </location>
</feature>
<dbReference type="Gene3D" id="2.60.120.260">
    <property type="entry name" value="Galactose-binding domain-like"/>
    <property type="match status" value="1"/>
</dbReference>
<evidence type="ECO:0008006" key="4">
    <source>
        <dbReference type="Google" id="ProtNLM"/>
    </source>
</evidence>
<keyword evidence="1" id="KW-0732">Signal</keyword>
<gene>
    <name evidence="2" type="ORF">AR543_01410</name>
</gene>
<dbReference type="SUPFAM" id="SSF49785">
    <property type="entry name" value="Galactose-binding domain-like"/>
    <property type="match status" value="1"/>
</dbReference>
<dbReference type="EMBL" id="CP013023">
    <property type="protein sequence ID" value="ANF94819.1"/>
    <property type="molecule type" value="Genomic_DNA"/>
</dbReference>
<dbReference type="InterPro" id="IPR008979">
    <property type="entry name" value="Galactose-bd-like_sf"/>
</dbReference>
<reference evidence="3" key="1">
    <citation type="submission" date="2015-10" db="EMBL/GenBank/DDBJ databases">
        <title>Genome of Paenibacillus bovis sp. nov.</title>
        <authorList>
            <person name="Wu Z."/>
            <person name="Gao C."/>
            <person name="Liu Z."/>
            <person name="Zheng H."/>
        </authorList>
    </citation>
    <scope>NUCLEOTIDE SEQUENCE [LARGE SCALE GENOMIC DNA]</scope>
    <source>
        <strain evidence="3">BD3526</strain>
    </source>
</reference>
<name>A0A172ZBC1_9BACL</name>
<dbReference type="RefSeq" id="WP_060531161.1">
    <property type="nucleotide sequence ID" value="NZ_CP013023.1"/>
</dbReference>
<protein>
    <recommendedName>
        <fullName evidence="4">F5/8 type C domain-containing protein</fullName>
    </recommendedName>
</protein>
<dbReference type="AlphaFoldDB" id="A0A172ZBC1"/>
<sequence length="445" mass="49249">MNWRVVCMALCIICLLVPYVPVGTAYAEQDDYERVNVPAKSLISAHNTLPGSTPQMAADGNPATAWNAGRNSGVISFVFNQDIKMNGIEIAATSSPTSTFSYLIYGLNGNRWEEIGHASRTVEYREDGKATVLERIPVLEGTYGGVLISMDSSNTASVSINELYLTQGTEPTFDNATVSQLSGGAFLTWEHEGFANQTVIYYGTQPGVYTEKVIAPWRGYLGTRVYNLVNDKKYYFKIAANVQGKIYYSKELSVVPKSSKIAKTLPEGTRGGVWPYYSDLNLTPNDAFDGDIYTSWYYTNPNYPPNDDGSLALYFFRNPTYIESVQIITQYSPVALDRSGVREDEYTITSGWDWNTGDIPIGQLKTTVRDPGGDGIVYLETIPVKPGYYHEFEIHVKTTGRYVSVNEVIINGKDPNASVTGNVYGNEANKVTQDVYAANRPMTKN</sequence>
<dbReference type="KEGG" id="pbv:AR543_01410"/>
<evidence type="ECO:0000313" key="3">
    <source>
        <dbReference type="Proteomes" id="UP000078148"/>
    </source>
</evidence>
<dbReference type="Proteomes" id="UP000078148">
    <property type="component" value="Chromosome"/>
</dbReference>
<evidence type="ECO:0000256" key="1">
    <source>
        <dbReference type="SAM" id="SignalP"/>
    </source>
</evidence>